<organism evidence="1 2">
    <name type="scientific">Janthinobacterium lividum</name>
    <dbReference type="NCBI Taxonomy" id="29581"/>
    <lineage>
        <taxon>Bacteria</taxon>
        <taxon>Pseudomonadati</taxon>
        <taxon>Pseudomonadota</taxon>
        <taxon>Betaproteobacteria</taxon>
        <taxon>Burkholderiales</taxon>
        <taxon>Oxalobacteraceae</taxon>
        <taxon>Janthinobacterium</taxon>
    </lineage>
</organism>
<proteinExistence type="predicted"/>
<evidence type="ECO:0000313" key="2">
    <source>
        <dbReference type="Proteomes" id="UP000092634"/>
    </source>
</evidence>
<dbReference type="AlphaFoldDB" id="A0A1E8PV46"/>
<reference evidence="1 2" key="1">
    <citation type="submission" date="2016-10" db="EMBL/GenBank/DDBJ databases">
        <title>Updated version of Genome Assembly of Janthinobacterium lividum ERGS5:01.</title>
        <authorList>
            <person name="Kumar R."/>
            <person name="Acharya V."/>
            <person name="Singh D."/>
        </authorList>
    </citation>
    <scope>NUCLEOTIDE SEQUENCE [LARGE SCALE GENOMIC DNA]</scope>
    <source>
        <strain evidence="1 2">ERGS5:01</strain>
    </source>
</reference>
<dbReference type="Proteomes" id="UP000092634">
    <property type="component" value="Unassembled WGS sequence"/>
</dbReference>
<comment type="caution">
    <text evidence="1">The sequence shown here is derived from an EMBL/GenBank/DDBJ whole genome shotgun (WGS) entry which is preliminary data.</text>
</comment>
<dbReference type="EMBL" id="MAQB02000001">
    <property type="protein sequence ID" value="OFJ49514.1"/>
    <property type="molecule type" value="Genomic_DNA"/>
</dbReference>
<accession>A0A1E8PV46</accession>
<evidence type="ECO:0000313" key="1">
    <source>
        <dbReference type="EMBL" id="OFJ49514.1"/>
    </source>
</evidence>
<sequence>MLERTSQCWPEYAFWLVTGVSDWQHGHSQPNMTKKVRLRTAAKDLFLKQLEERRLLQDKLWTDEDLKKYHSLHTHLALGEIAEANAIKLDEAIHRQIKHWYDIVVDIDELQRIREEQEATLEQFETTEANKEMF</sequence>
<name>A0A1E8PV46_9BURK</name>
<gene>
    <name evidence="1" type="ORF">BA896_012130</name>
</gene>
<protein>
    <submittedName>
        <fullName evidence="1">Uncharacterized protein</fullName>
    </submittedName>
</protein>